<dbReference type="PROSITE" id="PS50005">
    <property type="entry name" value="TPR"/>
    <property type="match status" value="1"/>
</dbReference>
<dbReference type="AlphaFoldDB" id="A0A814AWM7"/>
<dbReference type="EMBL" id="CAJNON010000073">
    <property type="protein sequence ID" value="CAF0918176.1"/>
    <property type="molecule type" value="Genomic_DNA"/>
</dbReference>
<keyword evidence="1" id="KW-0802">TPR repeat</keyword>
<proteinExistence type="predicted"/>
<reference evidence="2" key="1">
    <citation type="submission" date="2021-02" db="EMBL/GenBank/DDBJ databases">
        <authorList>
            <person name="Nowell W R."/>
        </authorList>
    </citation>
    <scope>NUCLEOTIDE SEQUENCE</scope>
</reference>
<dbReference type="SUPFAM" id="SSF48452">
    <property type="entry name" value="TPR-like"/>
    <property type="match status" value="1"/>
</dbReference>
<name>A0A814AWM7_9BILA</name>
<dbReference type="Gene3D" id="1.25.40.10">
    <property type="entry name" value="Tetratricopeptide repeat domain"/>
    <property type="match status" value="1"/>
</dbReference>
<protein>
    <submittedName>
        <fullName evidence="2">Uncharacterized protein</fullName>
    </submittedName>
</protein>
<dbReference type="PROSITE" id="PS51996">
    <property type="entry name" value="TR_MART"/>
    <property type="match status" value="1"/>
</dbReference>
<dbReference type="Gene3D" id="3.90.176.10">
    <property type="entry name" value="Toxin ADP-ribosyltransferase, Chain A, domain 1"/>
    <property type="match status" value="1"/>
</dbReference>
<dbReference type="Proteomes" id="UP000663891">
    <property type="component" value="Unassembled WGS sequence"/>
</dbReference>
<comment type="caution">
    <text evidence="2">The sequence shown here is derived from an EMBL/GenBank/DDBJ whole genome shotgun (WGS) entry which is preliminary data.</text>
</comment>
<dbReference type="InterPro" id="IPR019734">
    <property type="entry name" value="TPR_rpt"/>
</dbReference>
<dbReference type="OrthoDB" id="10351755at2759"/>
<sequence length="624" mass="74632">MAEYNLSSTLLNEIQNHDDLEVVWLYSGDYISNKVENFGEYVKTFKSAEECENYIEKIESEHKILLVLIDLSIYVSYFNDFPQIQSIYVLERNMKYEKEDFSKLIDIFHDEHTLIERIRQDILLTFRNDFPNCISCVKDMTVEQSFTNLHVTELDFLWNFILINYLINYPQTDMDRLRTDMINQCQLEYEDNSTQISYINDFAKNCTDKNVLDWYTKNAFAYRLVNKAFRSRNIDLIYKYQYFIILLYKKLKELSLEQQQRNYKKVYRGQLIMENELNIIKSNVGHFISINTIMSTTRNEQVARQFILGAKLGVIIEIDITNAINDTLYPFADISKHSSIVDEEETLFFPAGIFYIDSVEKENDSVWIIKLTLKSEMIENGKRIMDYFTEQYIPQIDKDYFYMKTNDLSLFDKYYYILTNKSLSWEDALTNSIDFNAFRLIIISNDYKKKIEFYEKLILDDESIDFEKFLVLYILIGYNYYHQFKYDEAFKYYNTVIELLNDSDRLKGDIYSHIGDVEASKYNFDDALNCYNKTIQILSSHNANQRHITIIYRKISYIYKQQNNYEYANLYEEQANEFDQDFPQLSHLYNERFVNYARNQADIHLNLSPSQQADRLYSIGVYLI</sequence>
<evidence type="ECO:0000313" key="2">
    <source>
        <dbReference type="EMBL" id="CAF0918176.1"/>
    </source>
</evidence>
<accession>A0A814AWM7</accession>
<dbReference type="SMART" id="SM00028">
    <property type="entry name" value="TPR"/>
    <property type="match status" value="2"/>
</dbReference>
<feature type="repeat" description="TPR" evidence="1">
    <location>
        <begin position="470"/>
        <end position="503"/>
    </location>
</feature>
<gene>
    <name evidence="2" type="ORF">VCS650_LOCUS10221</name>
</gene>
<evidence type="ECO:0000313" key="3">
    <source>
        <dbReference type="Proteomes" id="UP000663891"/>
    </source>
</evidence>
<evidence type="ECO:0000256" key="1">
    <source>
        <dbReference type="PROSITE-ProRule" id="PRU00339"/>
    </source>
</evidence>
<dbReference type="InterPro" id="IPR011990">
    <property type="entry name" value="TPR-like_helical_dom_sf"/>
</dbReference>
<organism evidence="2 3">
    <name type="scientific">Adineta steineri</name>
    <dbReference type="NCBI Taxonomy" id="433720"/>
    <lineage>
        <taxon>Eukaryota</taxon>
        <taxon>Metazoa</taxon>
        <taxon>Spiralia</taxon>
        <taxon>Gnathifera</taxon>
        <taxon>Rotifera</taxon>
        <taxon>Eurotatoria</taxon>
        <taxon>Bdelloidea</taxon>
        <taxon>Adinetida</taxon>
        <taxon>Adinetidae</taxon>
        <taxon>Adineta</taxon>
    </lineage>
</organism>
<dbReference type="SUPFAM" id="SSF56399">
    <property type="entry name" value="ADP-ribosylation"/>
    <property type="match status" value="1"/>
</dbReference>